<keyword evidence="1" id="KW-0732">Signal</keyword>
<keyword evidence="3" id="KW-1185">Reference proteome</keyword>
<gene>
    <name evidence="2" type="ORF">BDP27DRAFT_1320204</name>
</gene>
<accession>A0A9P5Q042</accession>
<evidence type="ECO:0000313" key="3">
    <source>
        <dbReference type="Proteomes" id="UP000772434"/>
    </source>
</evidence>
<organism evidence="2 3">
    <name type="scientific">Rhodocollybia butyracea</name>
    <dbReference type="NCBI Taxonomy" id="206335"/>
    <lineage>
        <taxon>Eukaryota</taxon>
        <taxon>Fungi</taxon>
        <taxon>Dikarya</taxon>
        <taxon>Basidiomycota</taxon>
        <taxon>Agaricomycotina</taxon>
        <taxon>Agaricomycetes</taxon>
        <taxon>Agaricomycetidae</taxon>
        <taxon>Agaricales</taxon>
        <taxon>Marasmiineae</taxon>
        <taxon>Omphalotaceae</taxon>
        <taxon>Rhodocollybia</taxon>
    </lineage>
</organism>
<comment type="caution">
    <text evidence="2">The sequence shown here is derived from an EMBL/GenBank/DDBJ whole genome shotgun (WGS) entry which is preliminary data.</text>
</comment>
<protein>
    <submittedName>
        <fullName evidence="2">Uncharacterized protein</fullName>
    </submittedName>
</protein>
<evidence type="ECO:0000256" key="1">
    <source>
        <dbReference type="SAM" id="SignalP"/>
    </source>
</evidence>
<reference evidence="2" key="1">
    <citation type="submission" date="2020-11" db="EMBL/GenBank/DDBJ databases">
        <authorList>
            <consortium name="DOE Joint Genome Institute"/>
            <person name="Ahrendt S."/>
            <person name="Riley R."/>
            <person name="Andreopoulos W."/>
            <person name="Labutti K."/>
            <person name="Pangilinan J."/>
            <person name="Ruiz-Duenas F.J."/>
            <person name="Barrasa J.M."/>
            <person name="Sanchez-Garcia M."/>
            <person name="Camarero S."/>
            <person name="Miyauchi S."/>
            <person name="Serrano A."/>
            <person name="Linde D."/>
            <person name="Babiker R."/>
            <person name="Drula E."/>
            <person name="Ayuso-Fernandez I."/>
            <person name="Pacheco R."/>
            <person name="Padilla G."/>
            <person name="Ferreira P."/>
            <person name="Barriuso J."/>
            <person name="Kellner H."/>
            <person name="Castanera R."/>
            <person name="Alfaro M."/>
            <person name="Ramirez L."/>
            <person name="Pisabarro A.G."/>
            <person name="Kuo A."/>
            <person name="Tritt A."/>
            <person name="Lipzen A."/>
            <person name="He G."/>
            <person name="Yan M."/>
            <person name="Ng V."/>
            <person name="Cullen D."/>
            <person name="Martin F."/>
            <person name="Rosso M.-N."/>
            <person name="Henrissat B."/>
            <person name="Hibbett D."/>
            <person name="Martinez A.T."/>
            <person name="Grigoriev I.V."/>
        </authorList>
    </citation>
    <scope>NUCLEOTIDE SEQUENCE</scope>
    <source>
        <strain evidence="2">AH 40177</strain>
    </source>
</reference>
<name>A0A9P5Q042_9AGAR</name>
<dbReference type="OrthoDB" id="2967504at2759"/>
<dbReference type="AlphaFoldDB" id="A0A9P5Q042"/>
<dbReference type="Proteomes" id="UP000772434">
    <property type="component" value="Unassembled WGS sequence"/>
</dbReference>
<dbReference type="EMBL" id="JADNRY010000023">
    <property type="protein sequence ID" value="KAF9072581.1"/>
    <property type="molecule type" value="Genomic_DNA"/>
</dbReference>
<evidence type="ECO:0000313" key="2">
    <source>
        <dbReference type="EMBL" id="KAF9072581.1"/>
    </source>
</evidence>
<proteinExistence type="predicted"/>
<feature type="chain" id="PRO_5040236474" evidence="1">
    <location>
        <begin position="27"/>
        <end position="123"/>
    </location>
</feature>
<sequence>MRFTPASVAFVLVSAMVAMFSAEAAAITRRAEPVQADVLLARAPVPEPEPALRVHVRDFSAVPRAVPAVIVEERAVNTESLNRRSHSRDFRFAARAVEARSDASEETGNLNRRIHSRDFRSVH</sequence>
<feature type="signal peptide" evidence="1">
    <location>
        <begin position="1"/>
        <end position="26"/>
    </location>
</feature>